<feature type="domain" description="Spermatogenesis-associated protein 20-like TRX" evidence="2">
    <location>
        <begin position="9"/>
        <end position="169"/>
    </location>
</feature>
<proteinExistence type="predicted"/>
<dbReference type="InterPro" id="IPR008928">
    <property type="entry name" value="6-hairpin_glycosidase_sf"/>
</dbReference>
<dbReference type="PANTHER" id="PTHR42899">
    <property type="entry name" value="SPERMATOGENESIS-ASSOCIATED PROTEIN 20"/>
    <property type="match status" value="1"/>
</dbReference>
<dbReference type="CDD" id="cd02955">
    <property type="entry name" value="SSP411"/>
    <property type="match status" value="1"/>
</dbReference>
<dbReference type="SUPFAM" id="SSF48208">
    <property type="entry name" value="Six-hairpin glycosidases"/>
    <property type="match status" value="1"/>
</dbReference>
<gene>
    <name evidence="3" type="ORF">AL072_04515</name>
</gene>
<dbReference type="PIRSF" id="PIRSF006402">
    <property type="entry name" value="UCP006402_thioredoxin"/>
    <property type="match status" value="1"/>
</dbReference>
<dbReference type="Gene3D" id="1.50.10.10">
    <property type="match status" value="1"/>
</dbReference>
<evidence type="ECO:0000259" key="2">
    <source>
        <dbReference type="Pfam" id="PF03190"/>
    </source>
</evidence>
<keyword evidence="3" id="KW-0418">Kinase</keyword>
<feature type="region of interest" description="Disordered" evidence="1">
    <location>
        <begin position="633"/>
        <end position="655"/>
    </location>
</feature>
<sequence>MPATPLGANLLSRETSPYLLQHKDNPVHWMPWGPEAFARARAENKPMLLSIGYAACHWCHVMAHESFENPEIAALMNELFVSVKVDREERPDLDTIYQSALALLGQQGGWPLTMFLTPDAEPFWGGTYFPPAPRYGRAGFPDVLRGIAGTYAGEPDKVAKNVDALKSALAGLGENRPAGAVDAGVLDQVAQRLLREVDPIHGGIGSAPKFPQVPLFELLWRAWQRTGRDPFREAVTHTLANMAQGGIYDHLGGGFARYSVDERWLVPHFEKMLYDNAELLDLMVLVWQETRDPLLEVRIRETVGWLLREMIADGGGFAATLDADSEGEEGLFYIWNEEEVDRLLGPVLGADGSALFKRVFEVLPQGNWEGATILNRLGGLTLADDATEATLARGRDILLRARAKRVRPGWDDKVLADWNGLMIAALTHAALAMDEPEWQEAAGRAFAFVRDRMDVQGRLCHSWRHGQGKHSGMLDDYAQMARAALALHEATGDPAALDQAKLWVATLDAHFWDGANGGYFFTADDAEGLIVRTKSAYDNATPSGNGTMLAVLTILFQRTGEDAYRERAEALAAAFSGELTRNFFPLPTFLNAVELMQTPLQIVIVGPPKTSETEALRRTVLDRSLPNRILTLLAPGPDPQGDLPPSHPARGKGMRDGKATAYVCRGMTCSAPVTEPADLAALLTSKS</sequence>
<dbReference type="AlphaFoldDB" id="A0AAC8VVZ8"/>
<evidence type="ECO:0000256" key="1">
    <source>
        <dbReference type="SAM" id="MobiDB-lite"/>
    </source>
</evidence>
<reference evidence="3 4" key="2">
    <citation type="journal article" date="2016" name="Genome Announc.">
        <title>Complete Genome Sequence of a Strain of Azospirillum thiophilum Isolated from a Sulfide Spring.</title>
        <authorList>
            <person name="Fomenkov A."/>
            <person name="Vincze T."/>
            <person name="Grabovich M."/>
            <person name="Anton B.P."/>
            <person name="Dubinina G."/>
            <person name="Orlova M."/>
            <person name="Belousova E."/>
            <person name="Roberts R.J."/>
        </authorList>
    </citation>
    <scope>NUCLEOTIDE SEQUENCE [LARGE SCALE GENOMIC DNA]</scope>
    <source>
        <strain evidence="3 4">BV-S</strain>
    </source>
</reference>
<evidence type="ECO:0000313" key="3">
    <source>
        <dbReference type="EMBL" id="ALG70295.1"/>
    </source>
</evidence>
<dbReference type="InterPro" id="IPR012341">
    <property type="entry name" value="6hp_glycosidase-like_sf"/>
</dbReference>
<keyword evidence="3" id="KW-0808">Transferase</keyword>
<accession>A0AAC8VVZ8</accession>
<dbReference type="Proteomes" id="UP000069935">
    <property type="component" value="Chromosome 1"/>
</dbReference>
<evidence type="ECO:0000313" key="4">
    <source>
        <dbReference type="Proteomes" id="UP000069935"/>
    </source>
</evidence>
<keyword evidence="4" id="KW-1185">Reference proteome</keyword>
<dbReference type="Pfam" id="PF03190">
    <property type="entry name" value="Thioredox_DsbH"/>
    <property type="match status" value="1"/>
</dbReference>
<dbReference type="GO" id="GO:0005975">
    <property type="term" value="P:carbohydrate metabolic process"/>
    <property type="evidence" value="ECO:0007669"/>
    <property type="project" value="InterPro"/>
</dbReference>
<name>A0AAC8VVZ8_9PROT</name>
<dbReference type="InterPro" id="IPR024705">
    <property type="entry name" value="Ssp411"/>
</dbReference>
<organism evidence="3 4">
    <name type="scientific">Azospirillum thiophilum</name>
    <dbReference type="NCBI Taxonomy" id="528244"/>
    <lineage>
        <taxon>Bacteria</taxon>
        <taxon>Pseudomonadati</taxon>
        <taxon>Pseudomonadota</taxon>
        <taxon>Alphaproteobacteria</taxon>
        <taxon>Rhodospirillales</taxon>
        <taxon>Azospirillaceae</taxon>
        <taxon>Azospirillum</taxon>
    </lineage>
</organism>
<dbReference type="InterPro" id="IPR004879">
    <property type="entry name" value="Ssp411-like_TRX"/>
</dbReference>
<dbReference type="InterPro" id="IPR036249">
    <property type="entry name" value="Thioredoxin-like_sf"/>
</dbReference>
<dbReference type="PANTHER" id="PTHR42899:SF1">
    <property type="entry name" value="SPERMATOGENESIS-ASSOCIATED PROTEIN 20"/>
    <property type="match status" value="1"/>
</dbReference>
<protein>
    <submittedName>
        <fullName evidence="3">Thymidylate kinase</fullName>
    </submittedName>
</protein>
<dbReference type="KEGG" id="ati:AL072_04515"/>
<reference evidence="4" key="1">
    <citation type="submission" date="2015-08" db="EMBL/GenBank/DDBJ databases">
        <title>Complete Genome Sequence of Azospirillum thiophilum BV-S.</title>
        <authorList>
            <person name="Fomenkov A."/>
            <person name="Vincze T."/>
            <person name="Grabovich M."/>
            <person name="Dubinina G."/>
            <person name="Orlova M."/>
            <person name="Belousova E."/>
            <person name="Roberts R.J."/>
        </authorList>
    </citation>
    <scope>NUCLEOTIDE SEQUENCE [LARGE SCALE GENOMIC DNA]</scope>
    <source>
        <strain evidence="4">BV-S</strain>
    </source>
</reference>
<dbReference type="GO" id="GO:0016301">
    <property type="term" value="F:kinase activity"/>
    <property type="evidence" value="ECO:0007669"/>
    <property type="project" value="UniProtKB-KW"/>
</dbReference>
<dbReference type="SUPFAM" id="SSF52833">
    <property type="entry name" value="Thioredoxin-like"/>
    <property type="match status" value="1"/>
</dbReference>
<dbReference type="RefSeq" id="WP_045581338.1">
    <property type="nucleotide sequence ID" value="NZ_CP012401.1"/>
</dbReference>
<dbReference type="EMBL" id="CP012401">
    <property type="protein sequence ID" value="ALG70295.1"/>
    <property type="molecule type" value="Genomic_DNA"/>
</dbReference>
<dbReference type="Gene3D" id="3.40.30.10">
    <property type="entry name" value="Glutaredoxin"/>
    <property type="match status" value="1"/>
</dbReference>